<dbReference type="Proteomes" id="UP001642540">
    <property type="component" value="Unassembled WGS sequence"/>
</dbReference>
<gene>
    <name evidence="2" type="ORF">ODALV1_LOCUS17002</name>
</gene>
<evidence type="ECO:0000313" key="2">
    <source>
        <dbReference type="EMBL" id="CAL8115758.1"/>
    </source>
</evidence>
<reference evidence="2 3" key="1">
    <citation type="submission" date="2024-08" db="EMBL/GenBank/DDBJ databases">
        <authorList>
            <person name="Cucini C."/>
            <person name="Frati F."/>
        </authorList>
    </citation>
    <scope>NUCLEOTIDE SEQUENCE [LARGE SCALE GENOMIC DNA]</scope>
</reference>
<sequence>MSEMKRSSYYVLFLGAKESKGLRGPHYIEPVLQYFVSQESRMQALKVTLQVSNKGLKIIPCNQRVVGVSSASENNSEKHFIPHHAITCVFQAPPPNDDIVSCILLIYNPDTKCPVHVHCYRCDSSETAAVLKEQLEQLVNREDNQKKLREIESRLQTQGLLSSKGRDRGTPDFDCRTSDSSENSDRGFGSGSGTSNLTSDRIATLYDSLAAELREKLSARKRTTPLLFPPRDYDTIHRQRGNLMGIETRRCSNPAVVGAGTGNRRSYASREQESCGRSSGIGSTEDNCSPIHDALMENGAMPSSSEEEDWSPSQLVATESSQFLVRPVWPITSDSPHHHPHNRSQPQSQQHLQVSAHGSSSASPVPPPLPKRPELRQRSPDLSSPPPPLPVFSRERFEGVRQKWEKLDHQYVRQRSHDSLDEGYRSREAAEADYRRQLSRESLLRSLSRSKTGSRDSLDRWVENGMRSRAVWRPMEDDPSTSLGPHSKSGAGGPLGHSSSRGGIDHPMRGERGGYPSPHIGSSGSPRRIGHPVMPPECASRIPVKNSSACNLANCGSTPRNELRRPKEIISYRELDEQERFPGLDKDTARSTLHNSSLNLSQHIYSEPSFDNIPPPPAPNAKNGQSPKGKKFSFTFWK</sequence>
<feature type="compositionally biased region" description="Polar residues" evidence="1">
    <location>
        <begin position="275"/>
        <end position="287"/>
    </location>
</feature>
<feature type="compositionally biased region" description="Basic and acidic residues" evidence="1">
    <location>
        <begin position="503"/>
        <end position="512"/>
    </location>
</feature>
<accession>A0ABP1R145</accession>
<feature type="region of interest" description="Disordered" evidence="1">
    <location>
        <begin position="262"/>
        <end position="315"/>
    </location>
</feature>
<feature type="region of interest" description="Disordered" evidence="1">
    <location>
        <begin position="153"/>
        <end position="195"/>
    </location>
</feature>
<evidence type="ECO:0008006" key="4">
    <source>
        <dbReference type="Google" id="ProtNLM"/>
    </source>
</evidence>
<keyword evidence="3" id="KW-1185">Reference proteome</keyword>
<dbReference type="SUPFAM" id="SSF50729">
    <property type="entry name" value="PH domain-like"/>
    <property type="match status" value="1"/>
</dbReference>
<comment type="caution">
    <text evidence="2">The sequence shown here is derived from an EMBL/GenBank/DDBJ whole genome shotgun (WGS) entry which is preliminary data.</text>
</comment>
<dbReference type="CDD" id="cd00934">
    <property type="entry name" value="PTB"/>
    <property type="match status" value="1"/>
</dbReference>
<feature type="compositionally biased region" description="Basic and acidic residues" evidence="1">
    <location>
        <begin position="164"/>
        <end position="185"/>
    </location>
</feature>
<dbReference type="EMBL" id="CAXLJM020000051">
    <property type="protein sequence ID" value="CAL8115758.1"/>
    <property type="molecule type" value="Genomic_DNA"/>
</dbReference>
<dbReference type="PANTHER" id="PTHR41148">
    <property type="entry name" value="LP09875P"/>
    <property type="match status" value="1"/>
</dbReference>
<dbReference type="PANTHER" id="PTHR41148:SF1">
    <property type="entry name" value="LP09875P"/>
    <property type="match status" value="1"/>
</dbReference>
<feature type="region of interest" description="Disordered" evidence="1">
    <location>
        <begin position="470"/>
        <end position="526"/>
    </location>
</feature>
<proteinExistence type="predicted"/>
<dbReference type="InterPro" id="IPR011993">
    <property type="entry name" value="PH-like_dom_sf"/>
</dbReference>
<name>A0ABP1R145_9HEXA</name>
<evidence type="ECO:0000256" key="1">
    <source>
        <dbReference type="SAM" id="MobiDB-lite"/>
    </source>
</evidence>
<dbReference type="Gene3D" id="2.30.29.30">
    <property type="entry name" value="Pleckstrin-homology domain (PH domain)/Phosphotyrosine-binding domain (PTB)"/>
    <property type="match status" value="1"/>
</dbReference>
<feature type="compositionally biased region" description="Polar residues" evidence="1">
    <location>
        <begin position="343"/>
        <end position="358"/>
    </location>
</feature>
<organism evidence="2 3">
    <name type="scientific">Orchesella dallaii</name>
    <dbReference type="NCBI Taxonomy" id="48710"/>
    <lineage>
        <taxon>Eukaryota</taxon>
        <taxon>Metazoa</taxon>
        <taxon>Ecdysozoa</taxon>
        <taxon>Arthropoda</taxon>
        <taxon>Hexapoda</taxon>
        <taxon>Collembola</taxon>
        <taxon>Entomobryomorpha</taxon>
        <taxon>Entomobryoidea</taxon>
        <taxon>Orchesellidae</taxon>
        <taxon>Orchesellinae</taxon>
        <taxon>Orchesella</taxon>
    </lineage>
</organism>
<protein>
    <recommendedName>
        <fullName evidence="4">PID domain-containing protein</fullName>
    </recommendedName>
</protein>
<feature type="region of interest" description="Disordered" evidence="1">
    <location>
        <begin position="604"/>
        <end position="638"/>
    </location>
</feature>
<feature type="region of interest" description="Disordered" evidence="1">
    <location>
        <begin position="330"/>
        <end position="394"/>
    </location>
</feature>
<evidence type="ECO:0000313" key="3">
    <source>
        <dbReference type="Proteomes" id="UP001642540"/>
    </source>
</evidence>